<dbReference type="InterPro" id="IPR049893">
    <property type="entry name" value="Bvu_2165-like_IHF-HU-DNA_bdg"/>
</dbReference>
<dbReference type="InterPro" id="IPR027824">
    <property type="entry name" value="DUF4469"/>
</dbReference>
<reference evidence="3 4" key="1">
    <citation type="submission" date="2013-04" db="EMBL/GenBank/DDBJ databases">
        <title>The Genome Sequence of Parabacteroides gordonii DSM 23371.</title>
        <authorList>
            <consortium name="The Broad Institute Genomics Platform"/>
            <person name="Earl A."/>
            <person name="Ward D."/>
            <person name="Feldgarden M."/>
            <person name="Gevers D."/>
            <person name="Martens E."/>
            <person name="Sakamoto M."/>
            <person name="Benno Y."/>
            <person name="Suzuki N."/>
            <person name="Matsunaga N."/>
            <person name="Koshihara K."/>
            <person name="Seki M."/>
            <person name="Komiya H."/>
            <person name="Walker B."/>
            <person name="Young S."/>
            <person name="Zeng Q."/>
            <person name="Gargeya S."/>
            <person name="Fitzgerald M."/>
            <person name="Haas B."/>
            <person name="Abouelleil A."/>
            <person name="Allen A.W."/>
            <person name="Alvarado L."/>
            <person name="Arachchi H.M."/>
            <person name="Berlin A.M."/>
            <person name="Chapman S.B."/>
            <person name="Gainer-Dewar J."/>
            <person name="Goldberg J."/>
            <person name="Griggs A."/>
            <person name="Gujja S."/>
            <person name="Hansen M."/>
            <person name="Howarth C."/>
            <person name="Imamovic A."/>
            <person name="Ireland A."/>
            <person name="Larimer J."/>
            <person name="McCowan C."/>
            <person name="Murphy C."/>
            <person name="Pearson M."/>
            <person name="Poon T.W."/>
            <person name="Priest M."/>
            <person name="Roberts A."/>
            <person name="Saif S."/>
            <person name="Shea T."/>
            <person name="Sisk P."/>
            <person name="Sykes S."/>
            <person name="Wortman J."/>
            <person name="Nusbaum C."/>
            <person name="Birren B."/>
        </authorList>
    </citation>
    <scope>NUCLEOTIDE SEQUENCE [LARGE SCALE GENOMIC DNA]</scope>
    <source>
        <strain evidence="3 4">MS-1</strain>
    </source>
</reference>
<evidence type="ECO:0000313" key="4">
    <source>
        <dbReference type="Proteomes" id="UP000033035"/>
    </source>
</evidence>
<keyword evidence="4" id="KW-1185">Reference proteome</keyword>
<dbReference type="STRING" id="1203610.HMPREF1536_00010"/>
<proteinExistence type="predicted"/>
<dbReference type="Gene3D" id="2.70.50.70">
    <property type="match status" value="1"/>
</dbReference>
<comment type="caution">
    <text evidence="3">The sequence shown here is derived from an EMBL/GenBank/DDBJ whole genome shotgun (WGS) entry which is preliminary data.</text>
</comment>
<evidence type="ECO:0000313" key="3">
    <source>
        <dbReference type="EMBL" id="KKB60636.1"/>
    </source>
</evidence>
<dbReference type="EMBL" id="AQHW01000001">
    <property type="protein sequence ID" value="KKB60636.1"/>
    <property type="molecule type" value="Genomic_DNA"/>
</dbReference>
<dbReference type="Pfam" id="PF14734">
    <property type="entry name" value="DUF4469"/>
    <property type="match status" value="1"/>
</dbReference>
<organism evidence="3 4">
    <name type="scientific">Parabacteroides gordonii MS-1 = DSM 23371</name>
    <dbReference type="NCBI Taxonomy" id="1203610"/>
    <lineage>
        <taxon>Bacteria</taxon>
        <taxon>Pseudomonadati</taxon>
        <taxon>Bacteroidota</taxon>
        <taxon>Bacteroidia</taxon>
        <taxon>Bacteroidales</taxon>
        <taxon>Tannerellaceae</taxon>
        <taxon>Parabacteroides</taxon>
    </lineage>
</organism>
<dbReference type="HOGENOM" id="CLU_092785_0_0_10"/>
<evidence type="ECO:0000259" key="2">
    <source>
        <dbReference type="Pfam" id="PF14848"/>
    </source>
</evidence>
<dbReference type="Pfam" id="PF14848">
    <property type="entry name" value="HU-DNA_bdg"/>
    <property type="match status" value="1"/>
</dbReference>
<dbReference type="RefSeq" id="WP_028728833.1">
    <property type="nucleotide sequence ID" value="NZ_AUAE01000039.1"/>
</dbReference>
<protein>
    <submittedName>
        <fullName evidence="3">Uncharacterized protein</fullName>
    </submittedName>
</protein>
<dbReference type="AlphaFoldDB" id="A0A0F5JS34"/>
<feature type="domain" description="DUF4469" evidence="1">
    <location>
        <begin position="138"/>
        <end position="236"/>
    </location>
</feature>
<accession>A0A0F5JS34</accession>
<dbReference type="CDD" id="cd12843">
    <property type="entry name" value="Bvu_2165_C_like"/>
    <property type="match status" value="1"/>
</dbReference>
<sequence>MAIEEPKKHSITGNLVANMLTEREDDYTFNVTYTANRTIKDLCRLAANSSKFTASELESAYKDLEEVAKAEVFNAATVEFGFTNNSLGVDGPFIGPAPLYNPLVNSVTLRCIPRSVFKKELADMDVIVGQVAEGLPTISTVTDVVTGEVNAHITPGGSLNGKGKRLRIIGEEGKTVGYSFINTTDNTETVVPMTALSRNEPSNFSFIIPQLADGSYYLEIATQAGTNSKTLVKEVRRNRFPYVLTVGNGGGSGEDDRPVIE</sequence>
<evidence type="ECO:0000259" key="1">
    <source>
        <dbReference type="Pfam" id="PF14734"/>
    </source>
</evidence>
<name>A0A0F5JS34_9BACT</name>
<gene>
    <name evidence="3" type="ORF">HMPREF1536_00010</name>
</gene>
<dbReference type="Proteomes" id="UP000033035">
    <property type="component" value="Unassembled WGS sequence"/>
</dbReference>
<dbReference type="PATRIC" id="fig|1203610.3.peg.10"/>
<feature type="domain" description="Bvu-2165-like IHF-HU-like DNA-binding" evidence="2">
    <location>
        <begin position="13"/>
        <end position="128"/>
    </location>
</feature>